<dbReference type="PROSITE" id="PS50013">
    <property type="entry name" value="CHROMO_2"/>
    <property type="match status" value="2"/>
</dbReference>
<evidence type="ECO:0000256" key="3">
    <source>
        <dbReference type="SAM" id="MobiDB-lite"/>
    </source>
</evidence>
<dbReference type="EMBL" id="JAKKPZ010000234">
    <property type="protein sequence ID" value="KAI1698113.1"/>
    <property type="molecule type" value="Genomic_DNA"/>
</dbReference>
<dbReference type="CDD" id="cd00024">
    <property type="entry name" value="CD_CSD"/>
    <property type="match status" value="1"/>
</dbReference>
<accession>A0AAD4MKW2</accession>
<dbReference type="AlphaFoldDB" id="A0AAD4MKW2"/>
<name>A0AAD4MKW2_9BILA</name>
<feature type="domain" description="Chromo" evidence="4">
    <location>
        <begin position="58"/>
        <end position="94"/>
    </location>
</feature>
<dbReference type="Pfam" id="PF00385">
    <property type="entry name" value="Chromo"/>
    <property type="match status" value="1"/>
</dbReference>
<evidence type="ECO:0000256" key="1">
    <source>
        <dbReference type="ARBA" id="ARBA00004123"/>
    </source>
</evidence>
<sequence>MRVMYVSEFSSDDKSGIEKKIEIVDLGNSNSQDSRESDKENMEVKEPANENAERKVWWYVDDIIAQKRIDGKAWYKVKWCGRHKSTWEPEENLELNNGQVYVKKKDWEVEKLVGHKIENGEVFYMVKWVNWEDMNWERYDVVNDCTAALKKYWKKPCRLEK</sequence>
<evidence type="ECO:0000313" key="5">
    <source>
        <dbReference type="EMBL" id="KAI1698113.1"/>
    </source>
</evidence>
<dbReference type="SMART" id="SM00298">
    <property type="entry name" value="CHROMO"/>
    <property type="match status" value="2"/>
</dbReference>
<dbReference type="InterPro" id="IPR016197">
    <property type="entry name" value="Chromo-like_dom_sf"/>
</dbReference>
<keyword evidence="6" id="KW-1185">Reference proteome</keyword>
<dbReference type="Proteomes" id="UP001201812">
    <property type="component" value="Unassembled WGS sequence"/>
</dbReference>
<organism evidence="5 6">
    <name type="scientific">Ditylenchus destructor</name>
    <dbReference type="NCBI Taxonomy" id="166010"/>
    <lineage>
        <taxon>Eukaryota</taxon>
        <taxon>Metazoa</taxon>
        <taxon>Ecdysozoa</taxon>
        <taxon>Nematoda</taxon>
        <taxon>Chromadorea</taxon>
        <taxon>Rhabditida</taxon>
        <taxon>Tylenchina</taxon>
        <taxon>Tylenchomorpha</taxon>
        <taxon>Sphaerularioidea</taxon>
        <taxon>Anguinidae</taxon>
        <taxon>Anguininae</taxon>
        <taxon>Ditylenchus</taxon>
    </lineage>
</organism>
<reference evidence="5" key="1">
    <citation type="submission" date="2022-01" db="EMBL/GenBank/DDBJ databases">
        <title>Genome Sequence Resource for Two Populations of Ditylenchus destructor, the Migratory Endoparasitic Phytonematode.</title>
        <authorList>
            <person name="Zhang H."/>
            <person name="Lin R."/>
            <person name="Xie B."/>
        </authorList>
    </citation>
    <scope>NUCLEOTIDE SEQUENCE</scope>
    <source>
        <strain evidence="5">BazhouSP</strain>
    </source>
</reference>
<dbReference type="InterPro" id="IPR051219">
    <property type="entry name" value="Heterochromatin_chromo-domain"/>
</dbReference>
<dbReference type="InterPro" id="IPR023780">
    <property type="entry name" value="Chromo_domain"/>
</dbReference>
<comment type="caution">
    <text evidence="5">The sequence shown here is derived from an EMBL/GenBank/DDBJ whole genome shotgun (WGS) entry which is preliminary data.</text>
</comment>
<feature type="domain" description="Chromo" evidence="4">
    <location>
        <begin position="107"/>
        <end position="161"/>
    </location>
</feature>
<dbReference type="InterPro" id="IPR000953">
    <property type="entry name" value="Chromo/chromo_shadow_dom"/>
</dbReference>
<dbReference type="GO" id="GO:0005634">
    <property type="term" value="C:nucleus"/>
    <property type="evidence" value="ECO:0007669"/>
    <property type="project" value="UniProtKB-SubCell"/>
</dbReference>
<dbReference type="SUPFAM" id="SSF54160">
    <property type="entry name" value="Chromo domain-like"/>
    <property type="match status" value="2"/>
</dbReference>
<dbReference type="Gene3D" id="2.40.50.40">
    <property type="match status" value="2"/>
</dbReference>
<keyword evidence="2" id="KW-0539">Nucleus</keyword>
<feature type="compositionally biased region" description="Basic and acidic residues" evidence="3">
    <location>
        <begin position="33"/>
        <end position="48"/>
    </location>
</feature>
<evidence type="ECO:0000259" key="4">
    <source>
        <dbReference type="PROSITE" id="PS50013"/>
    </source>
</evidence>
<feature type="region of interest" description="Disordered" evidence="3">
    <location>
        <begin position="24"/>
        <end position="48"/>
    </location>
</feature>
<dbReference type="PANTHER" id="PTHR22812">
    <property type="entry name" value="CHROMOBOX PROTEIN"/>
    <property type="match status" value="1"/>
</dbReference>
<comment type="subcellular location">
    <subcellularLocation>
        <location evidence="1">Nucleus</location>
    </subcellularLocation>
</comment>
<protein>
    <submittedName>
        <fullName evidence="5">Chromo (CHRromatin organization MOdifier) domain-containing protein</fullName>
    </submittedName>
</protein>
<evidence type="ECO:0000313" key="6">
    <source>
        <dbReference type="Proteomes" id="UP001201812"/>
    </source>
</evidence>
<evidence type="ECO:0000256" key="2">
    <source>
        <dbReference type="ARBA" id="ARBA00023242"/>
    </source>
</evidence>
<proteinExistence type="predicted"/>
<gene>
    <name evidence="5" type="ORF">DdX_18091</name>
</gene>